<feature type="domain" description="Glycosyl transferase family 1" evidence="1">
    <location>
        <begin position="183"/>
        <end position="336"/>
    </location>
</feature>
<dbReference type="Pfam" id="PF00534">
    <property type="entry name" value="Glycos_transf_1"/>
    <property type="match status" value="1"/>
</dbReference>
<name>N6W3T4_9GAMM</name>
<gene>
    <name evidence="3" type="ORF">J057_05541</name>
</gene>
<reference evidence="3 4" key="1">
    <citation type="journal article" date="2013" name="Genome Announc.">
        <title>Genome Sequence of the Polycyclic Aromatic Hydrocarbon-Degrading Bacterium Strain Marinobacter nanhaiticus D15-8WT.</title>
        <authorList>
            <person name="Cui Z."/>
            <person name="Gao W."/>
            <person name="Li Q."/>
            <person name="Xu G."/>
            <person name="Zheng L."/>
        </authorList>
    </citation>
    <scope>NUCLEOTIDE SEQUENCE [LARGE SCALE GENOMIC DNA]</scope>
    <source>
        <strain evidence="3 4">D15-8W</strain>
    </source>
</reference>
<dbReference type="Gene3D" id="3.40.50.2000">
    <property type="entry name" value="Glycogen Phosphorylase B"/>
    <property type="match status" value="2"/>
</dbReference>
<dbReference type="EMBL" id="APLQ01000011">
    <property type="protein sequence ID" value="ENO14789.1"/>
    <property type="molecule type" value="Genomic_DNA"/>
</dbReference>
<dbReference type="RefSeq" id="WP_004579086.1">
    <property type="nucleotide sequence ID" value="NZ_AP028878.1"/>
</dbReference>
<feature type="domain" description="Glycosyltransferase subfamily 4-like N-terminal" evidence="2">
    <location>
        <begin position="15"/>
        <end position="180"/>
    </location>
</feature>
<dbReference type="CDD" id="cd03801">
    <property type="entry name" value="GT4_PimA-like"/>
    <property type="match status" value="1"/>
</dbReference>
<evidence type="ECO:0000259" key="2">
    <source>
        <dbReference type="Pfam" id="PF13439"/>
    </source>
</evidence>
<accession>N6W3T4</accession>
<dbReference type="Proteomes" id="UP000013165">
    <property type="component" value="Unassembled WGS sequence"/>
</dbReference>
<organism evidence="3 4">
    <name type="scientific">Marinobacter nanhaiticus D15-8W</name>
    <dbReference type="NCBI Taxonomy" id="626887"/>
    <lineage>
        <taxon>Bacteria</taxon>
        <taxon>Pseudomonadati</taxon>
        <taxon>Pseudomonadota</taxon>
        <taxon>Gammaproteobacteria</taxon>
        <taxon>Pseudomonadales</taxon>
        <taxon>Marinobacteraceae</taxon>
        <taxon>Marinobacter</taxon>
    </lineage>
</organism>
<proteinExistence type="predicted"/>
<dbReference type="InterPro" id="IPR050194">
    <property type="entry name" value="Glycosyltransferase_grp1"/>
</dbReference>
<dbReference type="GO" id="GO:0016757">
    <property type="term" value="F:glycosyltransferase activity"/>
    <property type="evidence" value="ECO:0007669"/>
    <property type="project" value="InterPro"/>
</dbReference>
<keyword evidence="3" id="KW-0808">Transferase</keyword>
<dbReference type="InterPro" id="IPR028098">
    <property type="entry name" value="Glyco_trans_4-like_N"/>
</dbReference>
<keyword evidence="4" id="KW-1185">Reference proteome</keyword>
<evidence type="ECO:0000313" key="3">
    <source>
        <dbReference type="EMBL" id="ENO14789.1"/>
    </source>
</evidence>
<dbReference type="SUPFAM" id="SSF53756">
    <property type="entry name" value="UDP-Glycosyltransferase/glycogen phosphorylase"/>
    <property type="match status" value="1"/>
</dbReference>
<dbReference type="eggNOG" id="COG0438">
    <property type="taxonomic scope" value="Bacteria"/>
</dbReference>
<dbReference type="Pfam" id="PF13439">
    <property type="entry name" value="Glyco_transf_4"/>
    <property type="match status" value="1"/>
</dbReference>
<dbReference type="HOGENOM" id="CLU_739069_0_0_6"/>
<evidence type="ECO:0000259" key="1">
    <source>
        <dbReference type="Pfam" id="PF00534"/>
    </source>
</evidence>
<evidence type="ECO:0000313" key="4">
    <source>
        <dbReference type="Proteomes" id="UP000013165"/>
    </source>
</evidence>
<dbReference type="InterPro" id="IPR001296">
    <property type="entry name" value="Glyco_trans_1"/>
</dbReference>
<dbReference type="STRING" id="626887.J057_05541"/>
<dbReference type="PATRIC" id="fig|626887.3.peg.1098"/>
<dbReference type="PANTHER" id="PTHR45947:SF3">
    <property type="entry name" value="SULFOQUINOVOSYL TRANSFERASE SQD2"/>
    <property type="match status" value="1"/>
</dbReference>
<dbReference type="OrthoDB" id="9795746at2"/>
<comment type="caution">
    <text evidence="3">The sequence shown here is derived from an EMBL/GenBank/DDBJ whole genome shotgun (WGS) entry which is preliminary data.</text>
</comment>
<sequence>MVNVTHVVRQYLPSIGGMEDVVRNIAVNQLAQTGVQPRVITLDRLFRQGENALPKEEEIDGIQVTRLPYFGSTRYPVCPRILQEIRKADAVHVHGVDFFYDFLAATKWIHRRPLLLSTHGGFFHTDFASRLKQLWFQTITRASSTAYERIIATSENDGQMFRQVVTPSRLKVIENGVDTAKYAQSASPDLRKTLIYFGRWSSNKGLMESLDFVQALNERDPGWTLIVAGREYDYSIQALQKAAAERGQADAVRIEPNPTNERLRALIGEASYFLCLSRHEGFGLAAIEAMSAGLTPVLNGIPPFQRLVDESHIGLIVERSRPGDGARNLLELHDQGQAAAAERRRHAMAFADRYSWHRIANDYFDIYRQLDG</sequence>
<dbReference type="AlphaFoldDB" id="N6W3T4"/>
<protein>
    <submittedName>
        <fullName evidence="3">Glycosyltransferase</fullName>
    </submittedName>
</protein>
<dbReference type="PANTHER" id="PTHR45947">
    <property type="entry name" value="SULFOQUINOVOSYL TRANSFERASE SQD2"/>
    <property type="match status" value="1"/>
</dbReference>